<dbReference type="RefSeq" id="WP_147249996.1">
    <property type="nucleotide sequence ID" value="NZ_JPWA01000001.1"/>
</dbReference>
<proteinExistence type="predicted"/>
<name>A0A367UKE5_9PROT</name>
<evidence type="ECO:0000313" key="2">
    <source>
        <dbReference type="Proteomes" id="UP000252419"/>
    </source>
</evidence>
<dbReference type="Proteomes" id="UP000252419">
    <property type="component" value="Unassembled WGS sequence"/>
</dbReference>
<organism evidence="1 2">
    <name type="scientific">Thalassospira xianhensis MCCC 1A02616</name>
    <dbReference type="NCBI Taxonomy" id="1177929"/>
    <lineage>
        <taxon>Bacteria</taxon>
        <taxon>Pseudomonadati</taxon>
        <taxon>Pseudomonadota</taxon>
        <taxon>Alphaproteobacteria</taxon>
        <taxon>Rhodospirillales</taxon>
        <taxon>Thalassospiraceae</taxon>
        <taxon>Thalassospira</taxon>
    </lineage>
</organism>
<dbReference type="EMBL" id="JPWA01000001">
    <property type="protein sequence ID" value="RCK07592.1"/>
    <property type="molecule type" value="Genomic_DNA"/>
</dbReference>
<keyword evidence="2" id="KW-1185">Reference proteome</keyword>
<gene>
    <name evidence="1" type="ORF">TH5_00490</name>
</gene>
<reference evidence="1 2" key="1">
    <citation type="submission" date="2014-07" db="EMBL/GenBank/DDBJ databases">
        <title>Draft genome sequence of Thalassospira xianhensis P-4 (MCCC 1A02616).</title>
        <authorList>
            <person name="Lai Q."/>
            <person name="Shao Z."/>
        </authorList>
    </citation>
    <scope>NUCLEOTIDE SEQUENCE [LARGE SCALE GENOMIC DNA]</scope>
    <source>
        <strain evidence="1 2">MCCC 1A02616</strain>
    </source>
</reference>
<dbReference type="AlphaFoldDB" id="A0A367UKE5"/>
<sequence length="114" mass="12501">MTTLKDKILSWDKRMVSKIQSVPYLMPMFFGLGWAGGLALLLVLVPVACVTLFGMSSFDFAIARLMETANGNCSLSSFFTEATDLCALKINAQVEASRLMSDAVRILKESDIAR</sequence>
<evidence type="ECO:0000313" key="1">
    <source>
        <dbReference type="EMBL" id="RCK07592.1"/>
    </source>
</evidence>
<protein>
    <submittedName>
        <fullName evidence="1">Uncharacterized protein</fullName>
    </submittedName>
</protein>
<comment type="caution">
    <text evidence="1">The sequence shown here is derived from an EMBL/GenBank/DDBJ whole genome shotgun (WGS) entry which is preliminary data.</text>
</comment>
<accession>A0A367UKE5</accession>